<name>A0A8S1MC81_9CILI</name>
<feature type="transmembrane region" description="Helical" evidence="1">
    <location>
        <begin position="121"/>
        <end position="144"/>
    </location>
</feature>
<accession>A0A8S1MC81</accession>
<keyword evidence="1" id="KW-0812">Transmembrane</keyword>
<keyword evidence="3" id="KW-1185">Reference proteome</keyword>
<evidence type="ECO:0000256" key="1">
    <source>
        <dbReference type="SAM" id="Phobius"/>
    </source>
</evidence>
<feature type="transmembrane region" description="Helical" evidence="1">
    <location>
        <begin position="86"/>
        <end position="109"/>
    </location>
</feature>
<keyword evidence="1" id="KW-0472">Membrane</keyword>
<gene>
    <name evidence="2" type="ORF">PSON_ATCC_30995.1.T0310364</name>
</gene>
<protein>
    <recommendedName>
        <fullName evidence="4">Transmembrane protein</fullName>
    </recommendedName>
</protein>
<evidence type="ECO:0008006" key="4">
    <source>
        <dbReference type="Google" id="ProtNLM"/>
    </source>
</evidence>
<dbReference type="Proteomes" id="UP000692954">
    <property type="component" value="Unassembled WGS sequence"/>
</dbReference>
<keyword evidence="1" id="KW-1133">Transmembrane helix</keyword>
<sequence length="201" mass="22797">MNQSRNRTNKKVGTIIQIIFQLIAFVVLIILLFQNYLTYTKEFSMETLQCQIKYNGTQVCLLGGEVMINEKIIPSECEDIHLCNTILAAFPITIIAIVLIGISIITIILQQTNLPLNEKTLSLVSLVLVMISSIPLVVIAFILINSNVNWWVILTQFVSAFLILLSNIFPKIGQRQKEEQSSEIINQELLKAVEIKQYTMQ</sequence>
<comment type="caution">
    <text evidence="2">The sequence shown here is derived from an EMBL/GenBank/DDBJ whole genome shotgun (WGS) entry which is preliminary data.</text>
</comment>
<proteinExistence type="predicted"/>
<reference evidence="2" key="1">
    <citation type="submission" date="2021-01" db="EMBL/GenBank/DDBJ databases">
        <authorList>
            <consortium name="Genoscope - CEA"/>
            <person name="William W."/>
        </authorList>
    </citation>
    <scope>NUCLEOTIDE SEQUENCE</scope>
</reference>
<organism evidence="2 3">
    <name type="scientific">Paramecium sonneborni</name>
    <dbReference type="NCBI Taxonomy" id="65129"/>
    <lineage>
        <taxon>Eukaryota</taxon>
        <taxon>Sar</taxon>
        <taxon>Alveolata</taxon>
        <taxon>Ciliophora</taxon>
        <taxon>Intramacronucleata</taxon>
        <taxon>Oligohymenophorea</taxon>
        <taxon>Peniculida</taxon>
        <taxon>Parameciidae</taxon>
        <taxon>Paramecium</taxon>
    </lineage>
</organism>
<dbReference type="EMBL" id="CAJJDN010000031">
    <property type="protein sequence ID" value="CAD8074196.1"/>
    <property type="molecule type" value="Genomic_DNA"/>
</dbReference>
<feature type="transmembrane region" description="Helical" evidence="1">
    <location>
        <begin position="150"/>
        <end position="169"/>
    </location>
</feature>
<evidence type="ECO:0000313" key="3">
    <source>
        <dbReference type="Proteomes" id="UP000692954"/>
    </source>
</evidence>
<evidence type="ECO:0000313" key="2">
    <source>
        <dbReference type="EMBL" id="CAD8074196.1"/>
    </source>
</evidence>
<feature type="transmembrane region" description="Helical" evidence="1">
    <location>
        <begin position="12"/>
        <end position="33"/>
    </location>
</feature>
<dbReference type="AlphaFoldDB" id="A0A8S1MC81"/>